<proteinExistence type="predicted"/>
<evidence type="ECO:0000313" key="4">
    <source>
        <dbReference type="Proteomes" id="UP000886865"/>
    </source>
</evidence>
<organism evidence="3 4">
    <name type="scientific">Candidatus Galligastranaerophilus intestinavium</name>
    <dbReference type="NCBI Taxonomy" id="2840836"/>
    <lineage>
        <taxon>Bacteria</taxon>
        <taxon>Candidatus Galligastranaerophilus</taxon>
    </lineage>
</organism>
<feature type="signal peptide" evidence="2">
    <location>
        <begin position="1"/>
        <end position="20"/>
    </location>
</feature>
<feature type="coiled-coil region" evidence="1">
    <location>
        <begin position="129"/>
        <end position="156"/>
    </location>
</feature>
<evidence type="ECO:0000256" key="1">
    <source>
        <dbReference type="SAM" id="Coils"/>
    </source>
</evidence>
<comment type="caution">
    <text evidence="3">The sequence shown here is derived from an EMBL/GenBank/DDBJ whole genome shotgun (WGS) entry which is preliminary data.</text>
</comment>
<name>A0A9D1FH16_9BACT</name>
<protein>
    <submittedName>
        <fullName evidence="3">Uncharacterized protein</fullName>
    </submittedName>
</protein>
<reference evidence="3" key="1">
    <citation type="submission" date="2020-10" db="EMBL/GenBank/DDBJ databases">
        <authorList>
            <person name="Gilroy R."/>
        </authorList>
    </citation>
    <scope>NUCLEOTIDE SEQUENCE</scope>
    <source>
        <strain evidence="3">CHK152-2871</strain>
    </source>
</reference>
<evidence type="ECO:0000313" key="3">
    <source>
        <dbReference type="EMBL" id="HIS73721.1"/>
    </source>
</evidence>
<keyword evidence="2" id="KW-0732">Signal</keyword>
<evidence type="ECO:0000256" key="2">
    <source>
        <dbReference type="SAM" id="SignalP"/>
    </source>
</evidence>
<dbReference type="EMBL" id="DVJQ01000015">
    <property type="protein sequence ID" value="HIS73721.1"/>
    <property type="molecule type" value="Genomic_DNA"/>
</dbReference>
<dbReference type="Proteomes" id="UP000886865">
    <property type="component" value="Unassembled WGS sequence"/>
</dbReference>
<keyword evidence="1" id="KW-0175">Coiled coil</keyword>
<feature type="chain" id="PRO_5039183189" evidence="2">
    <location>
        <begin position="21"/>
        <end position="207"/>
    </location>
</feature>
<reference evidence="3" key="2">
    <citation type="journal article" date="2021" name="PeerJ">
        <title>Extensive microbial diversity within the chicken gut microbiome revealed by metagenomics and culture.</title>
        <authorList>
            <person name="Gilroy R."/>
            <person name="Ravi A."/>
            <person name="Getino M."/>
            <person name="Pursley I."/>
            <person name="Horton D.L."/>
            <person name="Alikhan N.F."/>
            <person name="Baker D."/>
            <person name="Gharbi K."/>
            <person name="Hall N."/>
            <person name="Watson M."/>
            <person name="Adriaenssens E.M."/>
            <person name="Foster-Nyarko E."/>
            <person name="Jarju S."/>
            <person name="Secka A."/>
            <person name="Antonio M."/>
            <person name="Oren A."/>
            <person name="Chaudhuri R.R."/>
            <person name="La Ragione R."/>
            <person name="Hildebrand F."/>
            <person name="Pallen M.J."/>
        </authorList>
    </citation>
    <scope>NUCLEOTIDE SEQUENCE</scope>
    <source>
        <strain evidence="3">CHK152-2871</strain>
    </source>
</reference>
<dbReference type="AlphaFoldDB" id="A0A9D1FH16"/>
<gene>
    <name evidence="3" type="ORF">IAA86_01715</name>
</gene>
<accession>A0A9D1FH16</accession>
<sequence>MKKTLLMLAATILICNCTFAAPCDITKPYKDKPDCQNNCKQYNVPKGCEDDKCETPCEKSSCNDAKNDNECFFDNQFAQMKKILCLSPQQNSAVDCIYDKYKNQMQILHDQAQYRQEKLCQMINDCASKSDIRAQKDELKDIRSEAKDQYKCFSKEIKAQLCKDQIKCFNKFHRAEKRKMKQLIKYCMQPHFPCDCGCKMYSACGCN</sequence>